<gene>
    <name evidence="2" type="ORF">HH304_01900</name>
</gene>
<comment type="caution">
    <text evidence="2">The sequence shown here is derived from an EMBL/GenBank/DDBJ whole genome shotgun (WGS) entry which is preliminary data.</text>
</comment>
<evidence type="ECO:0000313" key="2">
    <source>
        <dbReference type="EMBL" id="NMM47136.1"/>
    </source>
</evidence>
<dbReference type="Gene3D" id="3.40.190.10">
    <property type="entry name" value="Periplasmic binding protein-like II"/>
    <property type="match status" value="2"/>
</dbReference>
<accession>A0A848ITQ8</accession>
<evidence type="ECO:0000313" key="3">
    <source>
        <dbReference type="Proteomes" id="UP000559010"/>
    </source>
</evidence>
<sequence>MTFFKRSLLLCLIAFSTFSSFAQTTSFKSAMQKKSGTLEYYYISSPAFADNVGGKETGICVDILNGFETWVKSKYGITLKTRYIHSAGDSFVKFLTDIKTGGPGVIGAGGVTITEKRKEAYTFSHEFMTNVSILATHANAPTLSSAADMSTAFSGMTALAVKGTTNEKALLELKAKHFKNMTIEYLPSIKDLSQKIAENQKYFSIMDLGYYLSSMKQHRTIKRQPAMDMSNELLGFIMPKGSDWAPVLSEYIRTVYNNSPERRKSIAAHLGPSALRLLDSVGQ</sequence>
<name>A0A848ITQ8_9BACT</name>
<dbReference type="AlphaFoldDB" id="A0A848ITQ8"/>
<dbReference type="SUPFAM" id="SSF53850">
    <property type="entry name" value="Periplasmic binding protein-like II"/>
    <property type="match status" value="1"/>
</dbReference>
<keyword evidence="1" id="KW-0732">Signal</keyword>
<dbReference type="Proteomes" id="UP000559010">
    <property type="component" value="Unassembled WGS sequence"/>
</dbReference>
<feature type="chain" id="PRO_5032452957" evidence="1">
    <location>
        <begin position="23"/>
        <end position="283"/>
    </location>
</feature>
<dbReference type="EMBL" id="JABBNU010000001">
    <property type="protein sequence ID" value="NMM47136.1"/>
    <property type="molecule type" value="Genomic_DNA"/>
</dbReference>
<reference evidence="2 3" key="1">
    <citation type="submission" date="2020-04" db="EMBL/GenBank/DDBJ databases">
        <title>Flammeovirgaceae bacterium KN852 isolated from deep sea.</title>
        <authorList>
            <person name="Zhang D.-C."/>
        </authorList>
    </citation>
    <scope>NUCLEOTIDE SEQUENCE [LARGE SCALE GENOMIC DNA]</scope>
    <source>
        <strain evidence="2 3">KN852</strain>
    </source>
</reference>
<dbReference type="RefSeq" id="WP_169677748.1">
    <property type="nucleotide sequence ID" value="NZ_JABBNU010000001.1"/>
</dbReference>
<organism evidence="2 3">
    <name type="scientific">Marinigracilibium pacificum</name>
    <dbReference type="NCBI Taxonomy" id="2729599"/>
    <lineage>
        <taxon>Bacteria</taxon>
        <taxon>Pseudomonadati</taxon>
        <taxon>Bacteroidota</taxon>
        <taxon>Cytophagia</taxon>
        <taxon>Cytophagales</taxon>
        <taxon>Flammeovirgaceae</taxon>
        <taxon>Marinigracilibium</taxon>
    </lineage>
</organism>
<protein>
    <submittedName>
        <fullName evidence="2">ABC transporter substrate-binding protein</fullName>
    </submittedName>
</protein>
<feature type="signal peptide" evidence="1">
    <location>
        <begin position="1"/>
        <end position="22"/>
    </location>
</feature>
<evidence type="ECO:0000256" key="1">
    <source>
        <dbReference type="SAM" id="SignalP"/>
    </source>
</evidence>
<proteinExistence type="predicted"/>
<keyword evidence="3" id="KW-1185">Reference proteome</keyword>